<proteinExistence type="predicted"/>
<evidence type="ECO:0000313" key="2">
    <source>
        <dbReference type="EMBL" id="GBN17686.1"/>
    </source>
</evidence>
<dbReference type="AlphaFoldDB" id="A0A4Y2LVY8"/>
<dbReference type="Proteomes" id="UP000499080">
    <property type="component" value="Unassembled WGS sequence"/>
</dbReference>
<evidence type="ECO:0000256" key="1">
    <source>
        <dbReference type="SAM" id="MobiDB-lite"/>
    </source>
</evidence>
<gene>
    <name evidence="2" type="ORF">AVEN_150111_1</name>
</gene>
<sequence>MHLPSFGYYASKAYSFLKRLLGFKGVPQQIMQLQFNFGNNLTNEHTADNTITEGNPTPLIPRNDTIAENITTRVTTHTHETTHTQHGSEMVENDNTQMTSPTTEVIRTQYIETPNNNNTCIPNENETKSYITQIINDNLGIRSRNIAEHLGLKARINPNYKNILNNMISNRQVVKLGEHLYPPGPPSTNELRYFRDERLSDEETDLILRFIEKYRWVSRQKIIDYASRKNMDLDVLDFELRFLLHESRVVQNHKAFFHRFFAENDGR</sequence>
<organism evidence="2 3">
    <name type="scientific">Araneus ventricosus</name>
    <name type="common">Orbweaver spider</name>
    <name type="synonym">Epeira ventricosa</name>
    <dbReference type="NCBI Taxonomy" id="182803"/>
    <lineage>
        <taxon>Eukaryota</taxon>
        <taxon>Metazoa</taxon>
        <taxon>Ecdysozoa</taxon>
        <taxon>Arthropoda</taxon>
        <taxon>Chelicerata</taxon>
        <taxon>Arachnida</taxon>
        <taxon>Araneae</taxon>
        <taxon>Araneomorphae</taxon>
        <taxon>Entelegynae</taxon>
        <taxon>Araneoidea</taxon>
        <taxon>Araneidae</taxon>
        <taxon>Araneus</taxon>
    </lineage>
</organism>
<dbReference type="EMBL" id="BGPR01006288">
    <property type="protein sequence ID" value="GBN17686.1"/>
    <property type="molecule type" value="Genomic_DNA"/>
</dbReference>
<reference evidence="2 3" key="1">
    <citation type="journal article" date="2019" name="Sci. Rep.">
        <title>Orb-weaving spider Araneus ventricosus genome elucidates the spidroin gene catalogue.</title>
        <authorList>
            <person name="Kono N."/>
            <person name="Nakamura H."/>
            <person name="Ohtoshi R."/>
            <person name="Moran D.A.P."/>
            <person name="Shinohara A."/>
            <person name="Yoshida Y."/>
            <person name="Fujiwara M."/>
            <person name="Mori M."/>
            <person name="Tomita M."/>
            <person name="Arakawa K."/>
        </authorList>
    </citation>
    <scope>NUCLEOTIDE SEQUENCE [LARGE SCALE GENOMIC DNA]</scope>
</reference>
<keyword evidence="3" id="KW-1185">Reference proteome</keyword>
<accession>A0A4Y2LVY8</accession>
<feature type="region of interest" description="Disordered" evidence="1">
    <location>
        <begin position="79"/>
        <end position="99"/>
    </location>
</feature>
<comment type="caution">
    <text evidence="2">The sequence shown here is derived from an EMBL/GenBank/DDBJ whole genome shotgun (WGS) entry which is preliminary data.</text>
</comment>
<protein>
    <submittedName>
        <fullName evidence="2">Uncharacterized protein</fullName>
    </submittedName>
</protein>
<evidence type="ECO:0000313" key="3">
    <source>
        <dbReference type="Proteomes" id="UP000499080"/>
    </source>
</evidence>
<name>A0A4Y2LVY8_ARAVE</name>